<dbReference type="Gene3D" id="1.25.40.60">
    <property type="match status" value="1"/>
</dbReference>
<keyword evidence="3" id="KW-1185">Reference proteome</keyword>
<dbReference type="InterPro" id="IPR043127">
    <property type="entry name" value="Sec-1-like_dom3a"/>
</dbReference>
<dbReference type="Gene3D" id="3.90.830.10">
    <property type="entry name" value="Syntaxin Binding Protein 1, Chain A, domain 2"/>
    <property type="match status" value="1"/>
</dbReference>
<comment type="similarity">
    <text evidence="1">Belongs to the STXBP/unc-18/SEC1 family.</text>
</comment>
<organism evidence="2 3">
    <name type="scientific">[Myrmecia] bisecta</name>
    <dbReference type="NCBI Taxonomy" id="41462"/>
    <lineage>
        <taxon>Eukaryota</taxon>
        <taxon>Viridiplantae</taxon>
        <taxon>Chlorophyta</taxon>
        <taxon>core chlorophytes</taxon>
        <taxon>Trebouxiophyceae</taxon>
        <taxon>Trebouxiales</taxon>
        <taxon>Trebouxiaceae</taxon>
        <taxon>Myrmecia</taxon>
    </lineage>
</organism>
<dbReference type="PANTHER" id="PTHR11679">
    <property type="entry name" value="VESICLE PROTEIN SORTING-ASSOCIATED"/>
    <property type="match status" value="1"/>
</dbReference>
<dbReference type="Pfam" id="PF00995">
    <property type="entry name" value="Sec1"/>
    <property type="match status" value="1"/>
</dbReference>
<dbReference type="SUPFAM" id="SSF56815">
    <property type="entry name" value="Sec1/munc18-like (SM) proteins"/>
    <property type="match status" value="1"/>
</dbReference>
<dbReference type="InterPro" id="IPR043154">
    <property type="entry name" value="Sec-1-like_dom1"/>
</dbReference>
<dbReference type="AlphaFoldDB" id="A0AAW1R6C3"/>
<dbReference type="InterPro" id="IPR027482">
    <property type="entry name" value="Sec1-like_dom2"/>
</dbReference>
<reference evidence="2 3" key="1">
    <citation type="journal article" date="2024" name="Nat. Commun.">
        <title>Phylogenomics reveals the evolutionary origins of lichenization in chlorophyte algae.</title>
        <authorList>
            <person name="Puginier C."/>
            <person name="Libourel C."/>
            <person name="Otte J."/>
            <person name="Skaloud P."/>
            <person name="Haon M."/>
            <person name="Grisel S."/>
            <person name="Petersen M."/>
            <person name="Berrin J.G."/>
            <person name="Delaux P.M."/>
            <person name="Dal Grande F."/>
            <person name="Keller J."/>
        </authorList>
    </citation>
    <scope>NUCLEOTIDE SEQUENCE [LARGE SCALE GENOMIC DNA]</scope>
    <source>
        <strain evidence="2 3">SAG 2043</strain>
    </source>
</reference>
<sequence length="633" mass="68906">MVLNIRQKQTDAVTRLLHLNAPPSALGKPDDEVYKVLILDRFTKDVMAPLLRVNELRRHGITLHLMIENERQPIPDVPAVYLIKGTAENIQRLVADAGQGLYDSFHLNFVSALSRPLLEQLAQGTVAATCVQRIAKVYDQYLSFIALEAGLFSLGLPRTYLELNDPATQETQIEAAVSTVVDGLFSALVTLGVVPIIRCPKGGAAQHVAAQLDARLRDHLKARSNLFTEGSTGLAASLSRPLLCLFDRNFELSVVLQHAWTYKPLVHDVLGMSLNRITVDAEPGPSQQLTGQRGNAKKHFEVGEGDFFWEQNGRNQFPKVAEQVDVELQKYKLAIEELNRKTGSDVDPNADPNDIMQSNTRNLMSAVSALPELTERKRTIDKHTNLATKLLGSIKARGLDAFYNLEEDMLLGKHDLAAVESTVQGSKGTPTDKLRLVLVYLLTCEVLPTDADFRRIEDALAGAGADLAALKYVRQMRRMKLTGKLASAASEQSLPGLATVSQSHLLNWADKTFGQGLSSLTKGVKNLLAGEQQAAVTVAVEALMDGKQTPDVDSFATFDPKAAPGRASKAAGPFKEAIVFMIGGGNYLEYESLTTWASRSTPPKSVLYGATDLLSGDAFVEQLAELGRQSGAT</sequence>
<dbReference type="Gene3D" id="3.40.50.1910">
    <property type="match status" value="1"/>
</dbReference>
<evidence type="ECO:0000256" key="1">
    <source>
        <dbReference type="ARBA" id="ARBA00009884"/>
    </source>
</evidence>
<dbReference type="Proteomes" id="UP001489004">
    <property type="component" value="Unassembled WGS sequence"/>
</dbReference>
<dbReference type="GO" id="GO:0016192">
    <property type="term" value="P:vesicle-mediated transport"/>
    <property type="evidence" value="ECO:0007669"/>
    <property type="project" value="InterPro"/>
</dbReference>
<name>A0AAW1R6C3_9CHLO</name>
<dbReference type="InterPro" id="IPR036045">
    <property type="entry name" value="Sec1-like_sf"/>
</dbReference>
<accession>A0AAW1R6C3</accession>
<dbReference type="InterPro" id="IPR001619">
    <property type="entry name" value="Sec1-like"/>
</dbReference>
<evidence type="ECO:0000313" key="3">
    <source>
        <dbReference type="Proteomes" id="UP001489004"/>
    </source>
</evidence>
<proteinExistence type="inferred from homology"/>
<evidence type="ECO:0000313" key="2">
    <source>
        <dbReference type="EMBL" id="KAK9829342.1"/>
    </source>
</evidence>
<protein>
    <submittedName>
        <fullName evidence="2">Uncharacterized protein</fullName>
    </submittedName>
</protein>
<comment type="caution">
    <text evidence="2">The sequence shown here is derived from an EMBL/GenBank/DDBJ whole genome shotgun (WGS) entry which is preliminary data.</text>
</comment>
<gene>
    <name evidence="2" type="ORF">WJX72_005270</name>
</gene>
<dbReference type="Gene3D" id="3.40.50.2060">
    <property type="match status" value="1"/>
</dbReference>
<dbReference type="PIRSF" id="PIRSF005715">
    <property type="entry name" value="VPS45_Sec1"/>
    <property type="match status" value="1"/>
</dbReference>
<dbReference type="EMBL" id="JALJOR010000001">
    <property type="protein sequence ID" value="KAK9829342.1"/>
    <property type="molecule type" value="Genomic_DNA"/>
</dbReference>